<accession>A0ABQ5X2A0</accession>
<evidence type="ECO:0000259" key="5">
    <source>
        <dbReference type="Pfam" id="PF08028"/>
    </source>
</evidence>
<evidence type="ECO:0000313" key="6">
    <source>
        <dbReference type="EMBL" id="GLQ69475.1"/>
    </source>
</evidence>
<organism evidence="6 7">
    <name type="scientific">Gluconobacter albidus</name>
    <dbReference type="NCBI Taxonomy" id="318683"/>
    <lineage>
        <taxon>Bacteria</taxon>
        <taxon>Pseudomonadati</taxon>
        <taxon>Pseudomonadota</taxon>
        <taxon>Alphaproteobacteria</taxon>
        <taxon>Acetobacterales</taxon>
        <taxon>Acetobacteraceae</taxon>
        <taxon>Gluconobacter</taxon>
    </lineage>
</organism>
<dbReference type="EMBL" id="BSNW01000017">
    <property type="protein sequence ID" value="GLQ69475.1"/>
    <property type="molecule type" value="Genomic_DNA"/>
</dbReference>
<dbReference type="PANTHER" id="PTHR43831:SF1">
    <property type="entry name" value="ISOBUTYRYL-COA DEHYDROGENASE, MITOCHONDRIAL"/>
    <property type="match status" value="1"/>
</dbReference>
<dbReference type="InterPro" id="IPR046373">
    <property type="entry name" value="Acyl-CoA_Oxase/DH_mid-dom_sf"/>
</dbReference>
<dbReference type="Gene3D" id="1.20.140.10">
    <property type="entry name" value="Butyryl-CoA Dehydrogenase, subunit A, domain 3"/>
    <property type="match status" value="1"/>
</dbReference>
<dbReference type="InterPro" id="IPR036250">
    <property type="entry name" value="AcylCo_DH-like_C"/>
</dbReference>
<dbReference type="InterPro" id="IPR037069">
    <property type="entry name" value="AcylCoA_DH/ox_N_sf"/>
</dbReference>
<proteinExistence type="predicted"/>
<evidence type="ECO:0000259" key="4">
    <source>
        <dbReference type="Pfam" id="PF02771"/>
    </source>
</evidence>
<dbReference type="InterPro" id="IPR052547">
    <property type="entry name" value="Mito_Isobutyryl-CoADH"/>
</dbReference>
<dbReference type="PIRSF" id="PIRSF016578">
    <property type="entry name" value="HsaA"/>
    <property type="match status" value="1"/>
</dbReference>
<dbReference type="InterPro" id="IPR013107">
    <property type="entry name" value="Acyl-CoA_DH_C"/>
</dbReference>
<dbReference type="Proteomes" id="UP001156672">
    <property type="component" value="Unassembled WGS sequence"/>
</dbReference>
<dbReference type="SUPFAM" id="SSF56645">
    <property type="entry name" value="Acyl-CoA dehydrogenase NM domain-like"/>
    <property type="match status" value="1"/>
</dbReference>
<dbReference type="Pfam" id="PF02770">
    <property type="entry name" value="Acyl-CoA_dh_M"/>
    <property type="match status" value="1"/>
</dbReference>
<dbReference type="Pfam" id="PF02771">
    <property type="entry name" value="Acyl-CoA_dh_N"/>
    <property type="match status" value="1"/>
</dbReference>
<dbReference type="CDD" id="cd00567">
    <property type="entry name" value="ACAD"/>
    <property type="match status" value="1"/>
</dbReference>
<dbReference type="InterPro" id="IPR009100">
    <property type="entry name" value="AcylCoA_DH/oxidase_NM_dom_sf"/>
</dbReference>
<dbReference type="Pfam" id="PF08028">
    <property type="entry name" value="Acyl-CoA_dh_2"/>
    <property type="match status" value="1"/>
</dbReference>
<dbReference type="PANTHER" id="PTHR43831">
    <property type="entry name" value="ISOBUTYRYL-COA DEHYDROGENASE"/>
    <property type="match status" value="1"/>
</dbReference>
<sequence length="423" mass="45670">MRVFLSSSLARISQKHSTKTVCVPDRQVKLEERRSAMGDIPFSEAAGSSSLDDVLENLAELFAKRAPRYDRSGNISTENLRDLQDAGLLSLALPKSAGGQNISLQTIVQIVSRLAQGDPSTALILAMQYLQSGSFAHSCLWSDTVKQEVFESIQQEGALINALRVEPDLGTPARGGLPATTVRRQGNTWRLNGRKIFSTGSTALHWGIVWTRTDETEPRVGPVLVPLDLRGVRIEKSWHQLGMRATGSHTIIFDDVEVPERYLGLLTTPATSENNPLAIASWHAVVVAALYDGIAQAARDWLVTFLHQRAPANLGAPLATLPRFQILIGEIDALLLSNTALIEHAIRLTELGGESEAAAGLAKQVITENAIAAVDKAVAAIGNPGLSQNNPLERHYRDVLCGRVHTPQADSAFLAAGRKTLGV</sequence>
<evidence type="ECO:0000256" key="2">
    <source>
        <dbReference type="ARBA" id="ARBA00023002"/>
    </source>
</evidence>
<reference evidence="7" key="1">
    <citation type="journal article" date="2019" name="Int. J. Syst. Evol. Microbiol.">
        <title>The Global Catalogue of Microorganisms (GCM) 10K type strain sequencing project: providing services to taxonomists for standard genome sequencing and annotation.</title>
        <authorList>
            <consortium name="The Broad Institute Genomics Platform"/>
            <consortium name="The Broad Institute Genome Sequencing Center for Infectious Disease"/>
            <person name="Wu L."/>
            <person name="Ma J."/>
        </authorList>
    </citation>
    <scope>NUCLEOTIDE SEQUENCE [LARGE SCALE GENOMIC DNA]</scope>
    <source>
        <strain evidence="7">NBRC 3250</strain>
    </source>
</reference>
<gene>
    <name evidence="6" type="primary">acd</name>
    <name evidence="6" type="ORF">GCM10007866_19260</name>
</gene>
<feature type="domain" description="Acyl-CoA dehydrogenase C-terminal" evidence="5">
    <location>
        <begin position="287"/>
        <end position="406"/>
    </location>
</feature>
<feature type="domain" description="Acyl-CoA oxidase/dehydrogenase middle" evidence="3">
    <location>
        <begin position="166"/>
        <end position="256"/>
    </location>
</feature>
<evidence type="ECO:0000256" key="1">
    <source>
        <dbReference type="ARBA" id="ARBA00022630"/>
    </source>
</evidence>
<name>A0ABQ5X2A0_9PROT</name>
<keyword evidence="2" id="KW-0560">Oxidoreductase</keyword>
<dbReference type="InterPro" id="IPR006091">
    <property type="entry name" value="Acyl-CoA_Oxase/DH_mid-dom"/>
</dbReference>
<protein>
    <submittedName>
        <fullName evidence="6">Acyl-CoA dehydrogenase</fullName>
    </submittedName>
</protein>
<dbReference type="Gene3D" id="2.40.110.10">
    <property type="entry name" value="Butyryl-CoA Dehydrogenase, subunit A, domain 2"/>
    <property type="match status" value="1"/>
</dbReference>
<feature type="domain" description="Acyl-CoA dehydrogenase/oxidase N-terminal" evidence="4">
    <location>
        <begin position="58"/>
        <end position="128"/>
    </location>
</feature>
<comment type="caution">
    <text evidence="6">The sequence shown here is derived from an EMBL/GenBank/DDBJ whole genome shotgun (WGS) entry which is preliminary data.</text>
</comment>
<keyword evidence="7" id="KW-1185">Reference proteome</keyword>
<evidence type="ECO:0000313" key="7">
    <source>
        <dbReference type="Proteomes" id="UP001156672"/>
    </source>
</evidence>
<dbReference type="InterPro" id="IPR013786">
    <property type="entry name" value="AcylCoA_DH/ox_N"/>
</dbReference>
<dbReference type="Gene3D" id="1.10.540.10">
    <property type="entry name" value="Acyl-CoA dehydrogenase/oxidase, N-terminal domain"/>
    <property type="match status" value="1"/>
</dbReference>
<evidence type="ECO:0000259" key="3">
    <source>
        <dbReference type="Pfam" id="PF02770"/>
    </source>
</evidence>
<dbReference type="SUPFAM" id="SSF47203">
    <property type="entry name" value="Acyl-CoA dehydrogenase C-terminal domain-like"/>
    <property type="match status" value="1"/>
</dbReference>
<keyword evidence="1" id="KW-0285">Flavoprotein</keyword>